<keyword evidence="15" id="KW-1185">Reference proteome</keyword>
<protein>
    <recommendedName>
        <fullName evidence="4">aralkylamine N-acetyltransferase</fullName>
        <ecNumber evidence="4">2.3.1.87</ecNumber>
    </recommendedName>
</protein>
<evidence type="ECO:0000313" key="15">
    <source>
        <dbReference type="Proteomes" id="UP000053676"/>
    </source>
</evidence>
<dbReference type="Gene3D" id="3.40.630.30">
    <property type="match status" value="1"/>
</dbReference>
<evidence type="ECO:0000256" key="1">
    <source>
        <dbReference type="ARBA" id="ARBA00022679"/>
    </source>
</evidence>
<evidence type="ECO:0000259" key="13">
    <source>
        <dbReference type="PROSITE" id="PS51186"/>
    </source>
</evidence>
<comment type="pathway">
    <text evidence="2">Aromatic compound metabolism; melatonin biosynthesis; melatonin from serotonin: step 1/2.</text>
</comment>
<dbReference type="SUPFAM" id="SSF55729">
    <property type="entry name" value="Acyl-CoA N-acyltransferases (Nat)"/>
    <property type="match status" value="1"/>
</dbReference>
<organism evidence="14 15">
    <name type="scientific">Necator americanus</name>
    <name type="common">Human hookworm</name>
    <dbReference type="NCBI Taxonomy" id="51031"/>
    <lineage>
        <taxon>Eukaryota</taxon>
        <taxon>Metazoa</taxon>
        <taxon>Ecdysozoa</taxon>
        <taxon>Nematoda</taxon>
        <taxon>Chromadorea</taxon>
        <taxon>Rhabditida</taxon>
        <taxon>Rhabditina</taxon>
        <taxon>Rhabditomorpha</taxon>
        <taxon>Strongyloidea</taxon>
        <taxon>Ancylostomatidae</taxon>
        <taxon>Bunostominae</taxon>
        <taxon>Necator</taxon>
    </lineage>
</organism>
<evidence type="ECO:0000256" key="8">
    <source>
        <dbReference type="ARBA" id="ARBA00051711"/>
    </source>
</evidence>
<dbReference type="Proteomes" id="UP000053676">
    <property type="component" value="Unassembled WGS sequence"/>
</dbReference>
<dbReference type="InterPro" id="IPR016181">
    <property type="entry name" value="Acyl_CoA_acyltransferase"/>
</dbReference>
<gene>
    <name evidence="14" type="ORF">NECAME_03754</name>
</gene>
<dbReference type="InterPro" id="IPR000182">
    <property type="entry name" value="GNAT_dom"/>
</dbReference>
<evidence type="ECO:0000256" key="11">
    <source>
        <dbReference type="ARBA" id="ARBA00052335"/>
    </source>
</evidence>
<evidence type="ECO:0000256" key="4">
    <source>
        <dbReference type="ARBA" id="ARBA00039114"/>
    </source>
</evidence>
<evidence type="ECO:0000256" key="2">
    <source>
        <dbReference type="ARBA" id="ARBA00037926"/>
    </source>
</evidence>
<evidence type="ECO:0000256" key="12">
    <source>
        <dbReference type="ARBA" id="ARBA00052491"/>
    </source>
</evidence>
<evidence type="ECO:0000256" key="7">
    <source>
        <dbReference type="ARBA" id="ARBA00051284"/>
    </source>
</evidence>
<comment type="catalytic activity">
    <reaction evidence="12">
        <text>serotonin + acetyl-CoA = N-acetylserotonin + CoA + H(+)</text>
        <dbReference type="Rhea" id="RHEA:25217"/>
        <dbReference type="ChEBI" id="CHEBI:15378"/>
        <dbReference type="ChEBI" id="CHEBI:17697"/>
        <dbReference type="ChEBI" id="CHEBI:57287"/>
        <dbReference type="ChEBI" id="CHEBI:57288"/>
        <dbReference type="ChEBI" id="CHEBI:350546"/>
        <dbReference type="EC" id="2.3.1.87"/>
    </reaction>
    <physiologicalReaction direction="left-to-right" evidence="12">
        <dbReference type="Rhea" id="RHEA:25218"/>
    </physiologicalReaction>
</comment>
<dbReference type="OrthoDB" id="5799199at2759"/>
<evidence type="ECO:0000313" key="14">
    <source>
        <dbReference type="EMBL" id="ETN75564.1"/>
    </source>
</evidence>
<keyword evidence="1 14" id="KW-0808">Transferase</keyword>
<dbReference type="EC" id="2.3.1.87" evidence="4"/>
<dbReference type="CTD" id="25343788"/>
<comment type="catalytic activity">
    <reaction evidence="7">
        <text>serotonin + (5Z,8Z,11Z,14Z)-eicosatetraenoyl-CoA = N-[(5Z,8Z,11Z,14Z)-eicosatetraenoyl]-serotonin + CoA + H(+)</text>
        <dbReference type="Rhea" id="RHEA:51396"/>
        <dbReference type="ChEBI" id="CHEBI:15378"/>
        <dbReference type="ChEBI" id="CHEBI:57287"/>
        <dbReference type="ChEBI" id="CHEBI:57368"/>
        <dbReference type="ChEBI" id="CHEBI:132255"/>
        <dbReference type="ChEBI" id="CHEBI:350546"/>
    </reaction>
    <physiologicalReaction direction="left-to-right" evidence="7">
        <dbReference type="Rhea" id="RHEA:51397"/>
    </physiologicalReaction>
</comment>
<dbReference type="KEGG" id="nai:NECAME_03754"/>
<dbReference type="CDD" id="cd04301">
    <property type="entry name" value="NAT_SF"/>
    <property type="match status" value="1"/>
</dbReference>
<evidence type="ECO:0000256" key="3">
    <source>
        <dbReference type="ARBA" id="ARBA00038182"/>
    </source>
</evidence>
<dbReference type="PANTHER" id="PTHR20905">
    <property type="entry name" value="N-ACETYLTRANSFERASE-RELATED"/>
    <property type="match status" value="1"/>
</dbReference>
<dbReference type="GeneID" id="25343788"/>
<name>W2T1W6_NECAM</name>
<dbReference type="OMA" id="TEPMAHA"/>
<dbReference type="FunFam" id="3.40.630.30:FF:000046">
    <property type="entry name" value="Dopamine N-acetyltransferase"/>
    <property type="match status" value="1"/>
</dbReference>
<dbReference type="GO" id="GO:0004059">
    <property type="term" value="F:aralkylamine N-acetyltransferase activity"/>
    <property type="evidence" value="ECO:0007669"/>
    <property type="project" value="UniProtKB-EC"/>
</dbReference>
<comment type="catalytic activity">
    <reaction evidence="9">
        <text>serotonin + (9Z)-octadecenoyl-CoA = N-(9Z-octadecenoyl)-serotonin + CoA + H(+)</text>
        <dbReference type="Rhea" id="RHEA:51392"/>
        <dbReference type="ChEBI" id="CHEBI:15378"/>
        <dbReference type="ChEBI" id="CHEBI:57287"/>
        <dbReference type="ChEBI" id="CHEBI:57387"/>
        <dbReference type="ChEBI" id="CHEBI:134064"/>
        <dbReference type="ChEBI" id="CHEBI:350546"/>
    </reaction>
    <physiologicalReaction direction="left-to-right" evidence="9">
        <dbReference type="Rhea" id="RHEA:51393"/>
    </physiologicalReaction>
</comment>
<feature type="domain" description="N-acetyltransferase" evidence="13">
    <location>
        <begin position="77"/>
        <end position="215"/>
    </location>
</feature>
<reference evidence="15" key="1">
    <citation type="journal article" date="2014" name="Nat. Genet.">
        <title>Genome of the human hookworm Necator americanus.</title>
        <authorList>
            <person name="Tang Y.T."/>
            <person name="Gao X."/>
            <person name="Rosa B.A."/>
            <person name="Abubucker S."/>
            <person name="Hallsworth-Pepin K."/>
            <person name="Martin J."/>
            <person name="Tyagi R."/>
            <person name="Heizer E."/>
            <person name="Zhang X."/>
            <person name="Bhonagiri-Palsikar V."/>
            <person name="Minx P."/>
            <person name="Warren W.C."/>
            <person name="Wang Q."/>
            <person name="Zhan B."/>
            <person name="Hotez P.J."/>
            <person name="Sternberg P.W."/>
            <person name="Dougall A."/>
            <person name="Gaze S.T."/>
            <person name="Mulvenna J."/>
            <person name="Sotillo J."/>
            <person name="Ranganathan S."/>
            <person name="Rabelo E.M."/>
            <person name="Wilson R.K."/>
            <person name="Felgner P.L."/>
            <person name="Bethony J."/>
            <person name="Hawdon J.M."/>
            <person name="Gasser R.B."/>
            <person name="Loukas A."/>
            <person name="Mitreva M."/>
        </authorList>
    </citation>
    <scope>NUCLEOTIDE SEQUENCE [LARGE SCALE GENOMIC DNA]</scope>
</reference>
<comment type="catalytic activity">
    <reaction evidence="5">
        <text>dopamine + (9Z)-octadecenoyl-CoA = N-(9Z-octadecanoyl)-dopamine + CoA + H(+)</text>
        <dbReference type="Rhea" id="RHEA:51380"/>
        <dbReference type="ChEBI" id="CHEBI:15378"/>
        <dbReference type="ChEBI" id="CHEBI:31883"/>
        <dbReference type="ChEBI" id="CHEBI:57287"/>
        <dbReference type="ChEBI" id="CHEBI:57387"/>
        <dbReference type="ChEBI" id="CHEBI:59905"/>
    </reaction>
    <physiologicalReaction direction="left-to-right" evidence="5">
        <dbReference type="Rhea" id="RHEA:51381"/>
    </physiologicalReaction>
</comment>
<evidence type="ECO:0000256" key="5">
    <source>
        <dbReference type="ARBA" id="ARBA00050189"/>
    </source>
</evidence>
<dbReference type="STRING" id="51031.W2T1W6"/>
<evidence type="ECO:0000256" key="10">
    <source>
        <dbReference type="ARBA" id="ARBA00052178"/>
    </source>
</evidence>
<accession>W2T1W6</accession>
<evidence type="ECO:0000256" key="9">
    <source>
        <dbReference type="ARBA" id="ARBA00051823"/>
    </source>
</evidence>
<comment type="catalytic activity">
    <reaction evidence="8">
        <text>dopamine + acetyl-CoA = N-acetyldopamine + CoA + H(+)</text>
        <dbReference type="Rhea" id="RHEA:51388"/>
        <dbReference type="ChEBI" id="CHEBI:15378"/>
        <dbReference type="ChEBI" id="CHEBI:57287"/>
        <dbReference type="ChEBI" id="CHEBI:57288"/>
        <dbReference type="ChEBI" id="CHEBI:59905"/>
        <dbReference type="ChEBI" id="CHEBI:125678"/>
    </reaction>
    <physiologicalReaction direction="left-to-right" evidence="8">
        <dbReference type="Rhea" id="RHEA:51389"/>
    </physiologicalReaction>
</comment>
<dbReference type="PROSITE" id="PS51186">
    <property type="entry name" value="GNAT"/>
    <property type="match status" value="1"/>
</dbReference>
<dbReference type="AlphaFoldDB" id="W2T1W6"/>
<proteinExistence type="inferred from homology"/>
<sequence length="230" mass="25883">MTTKLTFEIATRKHADDIERFLTSEFGTTEPMAHALRPTNEDVVDLFHKVSEDGCSHEKYSTVVYDDKRLVAICLCSIKKPETVIAPLPAEIDVEHHDFAEDILKGPFKQHKANQIITFVSTLEHRQKRLLGTNSKVFKLDILCVHREYRGRGLGKELTKRAIETARAAGCDWVATAATACASQGIFSGMGFQVYYEIPYSTFRENGNILFHDLHDGCQSGKFMALRLSS</sequence>
<dbReference type="EMBL" id="KI660289">
    <property type="protein sequence ID" value="ETN75564.1"/>
    <property type="molecule type" value="Genomic_DNA"/>
</dbReference>
<dbReference type="PANTHER" id="PTHR20905:SF1">
    <property type="entry name" value="AT07410P-RELATED"/>
    <property type="match status" value="1"/>
</dbReference>
<dbReference type="Pfam" id="PF00583">
    <property type="entry name" value="Acetyltransf_1"/>
    <property type="match status" value="1"/>
</dbReference>
<comment type="catalytic activity">
    <reaction evidence="10">
        <text>serotonin + hexadecanoyl-CoA = N-hexadecanoyl-serotonin + CoA + H(+)</text>
        <dbReference type="Rhea" id="RHEA:51384"/>
        <dbReference type="ChEBI" id="CHEBI:15378"/>
        <dbReference type="ChEBI" id="CHEBI:57287"/>
        <dbReference type="ChEBI" id="CHEBI:57379"/>
        <dbReference type="ChEBI" id="CHEBI:134059"/>
        <dbReference type="ChEBI" id="CHEBI:350546"/>
    </reaction>
    <physiologicalReaction direction="left-to-right" evidence="10">
        <dbReference type="Rhea" id="RHEA:51385"/>
    </physiologicalReaction>
</comment>
<comment type="similarity">
    <text evidence="3">Belongs to the acetyltransferase family. AANAT subfamily.</text>
</comment>
<comment type="catalytic activity">
    <reaction evidence="6">
        <text>serotonin + octadecanoyl-CoA = N-octadecanoyl-serotonin + CoA + H(+)</text>
        <dbReference type="Rhea" id="RHEA:51400"/>
        <dbReference type="ChEBI" id="CHEBI:15378"/>
        <dbReference type="ChEBI" id="CHEBI:57287"/>
        <dbReference type="ChEBI" id="CHEBI:57394"/>
        <dbReference type="ChEBI" id="CHEBI:134065"/>
        <dbReference type="ChEBI" id="CHEBI:350546"/>
    </reaction>
    <physiologicalReaction direction="left-to-right" evidence="6">
        <dbReference type="Rhea" id="RHEA:51401"/>
    </physiologicalReaction>
</comment>
<evidence type="ECO:0000256" key="6">
    <source>
        <dbReference type="ARBA" id="ARBA00050849"/>
    </source>
</evidence>
<comment type="catalytic activity">
    <reaction evidence="11">
        <text>dopamine + hexadecanoyl-CoA = N-hexadecanoyl-dopamine + CoA + H(+)</text>
        <dbReference type="Rhea" id="RHEA:51376"/>
        <dbReference type="ChEBI" id="CHEBI:15378"/>
        <dbReference type="ChEBI" id="CHEBI:57287"/>
        <dbReference type="ChEBI" id="CHEBI:57379"/>
        <dbReference type="ChEBI" id="CHEBI:59905"/>
        <dbReference type="ChEBI" id="CHEBI:134058"/>
    </reaction>
    <physiologicalReaction direction="left-to-right" evidence="11">
        <dbReference type="Rhea" id="RHEA:51377"/>
    </physiologicalReaction>
</comment>